<protein>
    <recommendedName>
        <fullName evidence="3">Tc1-like transposase DDE domain-containing protein</fullName>
    </recommendedName>
</protein>
<keyword evidence="2" id="KW-1185">Reference proteome</keyword>
<evidence type="ECO:0008006" key="3">
    <source>
        <dbReference type="Google" id="ProtNLM"/>
    </source>
</evidence>
<dbReference type="EMBL" id="BLKM01000560">
    <property type="protein sequence ID" value="GFG35645.1"/>
    <property type="molecule type" value="Genomic_DNA"/>
</dbReference>
<name>A0A6L2PYT1_COPFO</name>
<dbReference type="OrthoDB" id="6818839at2759"/>
<accession>A0A6L2PYT1</accession>
<evidence type="ECO:0000313" key="2">
    <source>
        <dbReference type="Proteomes" id="UP000502823"/>
    </source>
</evidence>
<sequence length="160" mass="17930">METHPFSTPKKVKNFSMGMIIANVFGDSRDVLHLDFLAGQETIMKPAIRSKRRKRQDSVCFLQDDACPHTAALTVGTLLKLKWDALPHPAYSPDLAPSDFPLFGPMEGFLGGKSFQNNGEETAGVQRWIQEPPKTFETGIKKLPGSWHKCIAVNRDYIEK</sequence>
<dbReference type="InParanoid" id="A0A6L2PYT1"/>
<dbReference type="AlphaFoldDB" id="A0A6L2PYT1"/>
<organism evidence="1 2">
    <name type="scientific">Coptotermes formosanus</name>
    <name type="common">Formosan subterranean termite</name>
    <dbReference type="NCBI Taxonomy" id="36987"/>
    <lineage>
        <taxon>Eukaryota</taxon>
        <taxon>Metazoa</taxon>
        <taxon>Ecdysozoa</taxon>
        <taxon>Arthropoda</taxon>
        <taxon>Hexapoda</taxon>
        <taxon>Insecta</taxon>
        <taxon>Pterygota</taxon>
        <taxon>Neoptera</taxon>
        <taxon>Polyneoptera</taxon>
        <taxon>Dictyoptera</taxon>
        <taxon>Blattodea</taxon>
        <taxon>Blattoidea</taxon>
        <taxon>Termitoidae</taxon>
        <taxon>Rhinotermitidae</taxon>
        <taxon>Coptotermes</taxon>
    </lineage>
</organism>
<dbReference type="PANTHER" id="PTHR46060">
    <property type="entry name" value="MARINER MOS1 TRANSPOSASE-LIKE PROTEIN"/>
    <property type="match status" value="1"/>
</dbReference>
<reference evidence="2" key="1">
    <citation type="submission" date="2020-01" db="EMBL/GenBank/DDBJ databases">
        <title>Draft genome sequence of the Termite Coptotermes fromosanus.</title>
        <authorList>
            <person name="Itakura S."/>
            <person name="Yosikawa Y."/>
            <person name="Umezawa K."/>
        </authorList>
    </citation>
    <scope>NUCLEOTIDE SEQUENCE [LARGE SCALE GENOMIC DNA]</scope>
</reference>
<dbReference type="PANTHER" id="PTHR46060:SF1">
    <property type="entry name" value="MARINER MOS1 TRANSPOSASE-LIKE PROTEIN"/>
    <property type="match status" value="1"/>
</dbReference>
<dbReference type="Proteomes" id="UP000502823">
    <property type="component" value="Unassembled WGS sequence"/>
</dbReference>
<proteinExistence type="predicted"/>
<evidence type="ECO:0000313" key="1">
    <source>
        <dbReference type="EMBL" id="GFG35645.1"/>
    </source>
</evidence>
<dbReference type="Gene3D" id="3.30.420.10">
    <property type="entry name" value="Ribonuclease H-like superfamily/Ribonuclease H"/>
    <property type="match status" value="1"/>
</dbReference>
<gene>
    <name evidence="1" type="ORF">Cfor_02566</name>
</gene>
<dbReference type="GO" id="GO:0003676">
    <property type="term" value="F:nucleic acid binding"/>
    <property type="evidence" value="ECO:0007669"/>
    <property type="project" value="InterPro"/>
</dbReference>
<comment type="caution">
    <text evidence="1">The sequence shown here is derived from an EMBL/GenBank/DDBJ whole genome shotgun (WGS) entry which is preliminary data.</text>
</comment>
<dbReference type="InterPro" id="IPR052709">
    <property type="entry name" value="Transposase-MT_Hybrid"/>
</dbReference>
<dbReference type="InterPro" id="IPR036397">
    <property type="entry name" value="RNaseH_sf"/>
</dbReference>